<evidence type="ECO:0000256" key="1">
    <source>
        <dbReference type="ARBA" id="ARBA00022692"/>
    </source>
</evidence>
<comment type="subcellular location">
    <subcellularLocation>
        <location evidence="4">Rough endoplasmic reticulum membrane</location>
        <topology evidence="4">Single-pass type I membrane protein</topology>
    </subcellularLocation>
</comment>
<evidence type="ECO:0000313" key="13">
    <source>
        <dbReference type="WBParaSite" id="BXY_1630500.1"/>
    </source>
</evidence>
<dbReference type="GO" id="GO:0005509">
    <property type="term" value="F:calcium ion binding"/>
    <property type="evidence" value="ECO:0007669"/>
    <property type="project" value="InterPro"/>
</dbReference>
<dbReference type="OrthoDB" id="10039147at2759"/>
<evidence type="ECO:0000313" key="11">
    <source>
        <dbReference type="Proteomes" id="UP000095284"/>
    </source>
</evidence>
<feature type="compositionally biased region" description="Basic and acidic residues" evidence="8">
    <location>
        <begin position="392"/>
        <end position="426"/>
    </location>
</feature>
<dbReference type="EMBL" id="CAJFCV020000003">
    <property type="protein sequence ID" value="CAG9108539.1"/>
    <property type="molecule type" value="Genomic_DNA"/>
</dbReference>
<feature type="signal peptide" evidence="9">
    <location>
        <begin position="1"/>
        <end position="16"/>
    </location>
</feature>
<evidence type="ECO:0000313" key="12">
    <source>
        <dbReference type="Proteomes" id="UP000659654"/>
    </source>
</evidence>
<dbReference type="GO" id="GO:0032469">
    <property type="term" value="P:endoplasmic reticulum calcium ion homeostasis"/>
    <property type="evidence" value="ECO:0007669"/>
    <property type="project" value="InterPro"/>
</dbReference>
<dbReference type="Pfam" id="PF07946">
    <property type="entry name" value="CCDC47"/>
    <property type="match status" value="1"/>
</dbReference>
<evidence type="ECO:0000256" key="6">
    <source>
        <dbReference type="ARBA" id="ARBA00034875"/>
    </source>
</evidence>
<keyword evidence="2" id="KW-1133">Transmembrane helix</keyword>
<feature type="chain" id="PRO_5040571619" description="PAT complex subunit CCDC47" evidence="9">
    <location>
        <begin position="17"/>
        <end position="440"/>
    </location>
</feature>
<evidence type="ECO:0000256" key="2">
    <source>
        <dbReference type="ARBA" id="ARBA00022989"/>
    </source>
</evidence>
<keyword evidence="1" id="KW-0812">Transmembrane</keyword>
<accession>A0A1I7STD5</accession>
<evidence type="ECO:0000256" key="7">
    <source>
        <dbReference type="ARBA" id="ARBA00034902"/>
    </source>
</evidence>
<dbReference type="InterPro" id="IPR012879">
    <property type="entry name" value="CCDC47"/>
</dbReference>
<gene>
    <name evidence="10" type="ORF">BXYJ_LOCUS6706</name>
</gene>
<reference evidence="10" key="2">
    <citation type="submission" date="2020-09" db="EMBL/GenBank/DDBJ databases">
        <authorList>
            <person name="Kikuchi T."/>
        </authorList>
    </citation>
    <scope>NUCLEOTIDE SEQUENCE</scope>
    <source>
        <strain evidence="10">Ka4C1</strain>
    </source>
</reference>
<organism evidence="11 13">
    <name type="scientific">Bursaphelenchus xylophilus</name>
    <name type="common">Pinewood nematode worm</name>
    <name type="synonym">Aphelenchoides xylophilus</name>
    <dbReference type="NCBI Taxonomy" id="6326"/>
    <lineage>
        <taxon>Eukaryota</taxon>
        <taxon>Metazoa</taxon>
        <taxon>Ecdysozoa</taxon>
        <taxon>Nematoda</taxon>
        <taxon>Chromadorea</taxon>
        <taxon>Rhabditida</taxon>
        <taxon>Tylenchina</taxon>
        <taxon>Tylenchomorpha</taxon>
        <taxon>Aphelenchoidea</taxon>
        <taxon>Aphelenchoididae</taxon>
        <taxon>Bursaphelenchus</taxon>
    </lineage>
</organism>
<dbReference type="EMBL" id="CAJFDI010000003">
    <property type="protein sequence ID" value="CAD5221494.1"/>
    <property type="molecule type" value="Genomic_DNA"/>
</dbReference>
<keyword evidence="12" id="KW-1185">Reference proteome</keyword>
<evidence type="ECO:0000256" key="4">
    <source>
        <dbReference type="ARBA" id="ARBA00034697"/>
    </source>
</evidence>
<protein>
    <recommendedName>
        <fullName evidence="6">PAT complex subunit CCDC47</fullName>
    </recommendedName>
    <alternativeName>
        <fullName evidence="7">Coiled-coil domain-containing protein 47</fullName>
    </alternativeName>
</protein>
<comment type="similarity">
    <text evidence="5">Belongs to the CCDC47 family.</text>
</comment>
<evidence type="ECO:0000256" key="3">
    <source>
        <dbReference type="ARBA" id="ARBA00023136"/>
    </source>
</evidence>
<dbReference type="PANTHER" id="PTHR12883:SF0">
    <property type="entry name" value="PAT COMPLEX SUBUNIT CCDC47"/>
    <property type="match status" value="1"/>
</dbReference>
<evidence type="ECO:0000256" key="9">
    <source>
        <dbReference type="SAM" id="SignalP"/>
    </source>
</evidence>
<dbReference type="SMR" id="A0A1I7STD5"/>
<evidence type="ECO:0000256" key="8">
    <source>
        <dbReference type="SAM" id="MobiDB-lite"/>
    </source>
</evidence>
<feature type="compositionally biased region" description="Basic residues" evidence="8">
    <location>
        <begin position="427"/>
        <end position="440"/>
    </location>
</feature>
<feature type="region of interest" description="Disordered" evidence="8">
    <location>
        <begin position="371"/>
        <end position="440"/>
    </location>
</feature>
<keyword evidence="9" id="KW-0732">Signal</keyword>
<proteinExistence type="inferred from homology"/>
<dbReference type="WBParaSite" id="BXY_1630500.1">
    <property type="protein sequence ID" value="BXY_1630500.1"/>
    <property type="gene ID" value="BXY_1630500"/>
</dbReference>
<dbReference type="GO" id="GO:0030867">
    <property type="term" value="C:rough endoplasmic reticulum membrane"/>
    <property type="evidence" value="ECO:0007669"/>
    <property type="project" value="UniProtKB-SubCell"/>
</dbReference>
<dbReference type="eggNOG" id="KOG2357">
    <property type="taxonomic scope" value="Eukaryota"/>
</dbReference>
<evidence type="ECO:0000256" key="5">
    <source>
        <dbReference type="ARBA" id="ARBA00034746"/>
    </source>
</evidence>
<dbReference type="Proteomes" id="UP000659654">
    <property type="component" value="Unassembled WGS sequence"/>
</dbReference>
<dbReference type="PANTHER" id="PTHR12883">
    <property type="entry name" value="ADIPOCYTE-SPECIFIC PROTEIN 4-RELATED"/>
    <property type="match status" value="1"/>
</dbReference>
<dbReference type="Proteomes" id="UP000582659">
    <property type="component" value="Unassembled WGS sequence"/>
</dbReference>
<name>A0A1I7STD5_BURXY</name>
<keyword evidence="3" id="KW-0472">Membrane</keyword>
<sequence>MQTWTLVLLLLCYVKADDPVDDFSEFDNAESFDAPVVIESGPNNEDVDVKKPQQEVFEEEEFVSLDEEFEAPTEEVQQGDFNAPHPEKKISPLTFADIPSHFRSNWSSYQVEAVALVIVFIYAVNFLLGKSKNQALANKWYADSAITLRQQFSLVGDDGTSQEPIGGSLIKDTEYSYSLWCSGRAGVKGMLSQLKLVKRQDLVGLVLNCFSPRADRIVHRIDLDPQEMDTFVMVLGLKKSIIRLVKEYPDLSTFAVERKPQIPLPNNFLVYAEVSETIPALLDNTVQQFFKRYEHLVDYFHFSDQYVGPKGPDDSVARFPENSPTLTFSYFLDESADEETERIVLQFTFIMIDKIRKYRLSREGKLKADKKRRSVEEAYLKNTHQQRQEAAQARREERSRERKEKLLQEEDPDKQRKLQKLEDKKNNKLKLPKMKQLRVK</sequence>
<dbReference type="AlphaFoldDB" id="A0A1I7STD5"/>
<dbReference type="Proteomes" id="UP000095284">
    <property type="component" value="Unplaced"/>
</dbReference>
<reference evidence="13" key="1">
    <citation type="submission" date="2016-11" db="UniProtKB">
        <authorList>
            <consortium name="WormBaseParasite"/>
        </authorList>
    </citation>
    <scope>IDENTIFICATION</scope>
</reference>
<evidence type="ECO:0000313" key="10">
    <source>
        <dbReference type="EMBL" id="CAD5221494.1"/>
    </source>
</evidence>